<evidence type="ECO:0000313" key="3">
    <source>
        <dbReference type="Proteomes" id="UP001386955"/>
    </source>
</evidence>
<name>A0AAN9SLY9_PSOTE</name>
<dbReference type="PANTHER" id="PTHR31210:SF61">
    <property type="entry name" value="KETOGLUTARATE REDUCTASE TRANS-SPLICING-RELATED PROTEIN, PUTATIVE-RELATED"/>
    <property type="match status" value="1"/>
</dbReference>
<dbReference type="PANTHER" id="PTHR31210">
    <property type="entry name" value="OS06G0731900 PROTEIN"/>
    <property type="match status" value="1"/>
</dbReference>
<evidence type="ECO:0000313" key="2">
    <source>
        <dbReference type="EMBL" id="KAK7400499.1"/>
    </source>
</evidence>
<sequence length="388" mass="45397">MGKSSLKMKQLPLMAVVCTVMLFVVYRTIKYQYYQEEIDKQWNIMEEKAYNENSRNLKVLPRGIIQATSDFELRPLWEPSSLRSKVSAFSNRNLLAVPVGITQKDNVDAMVQKFLPDNFTIILFHYDANVDAWLDLNWSSKAIHITAQNQTKWWFAKRFLHPDIVSTYDYIFLWDEDLGVENFSPSRYVEIVKEEGLEISQPALDPNSTEIHHRITIRARTKKVHRRVYELRGNTRCSESSTEPPCTGFVEGMAPVFSRSAWYCTWHLIQNDLVHGWGMDMKIGYCAQGDRTKNVGVVDSEYVVHKAIQTLGGSSHDTAKVSNRRGKTRRHGAAAFDQRIEIRRQSTWELEVFQERWKEAIAEDRNWVNPFENDNKRTRQRRKKHRFS</sequence>
<protein>
    <recommendedName>
        <fullName evidence="4">Lysine ketoglutarate reductase trans-splicing-like protein</fullName>
    </recommendedName>
</protein>
<proteinExistence type="predicted"/>
<dbReference type="Pfam" id="PF05212">
    <property type="entry name" value="DUF707"/>
    <property type="match status" value="1"/>
</dbReference>
<dbReference type="AlphaFoldDB" id="A0AAN9SLY9"/>
<feature type="compositionally biased region" description="Basic residues" evidence="1">
    <location>
        <begin position="378"/>
        <end position="388"/>
    </location>
</feature>
<dbReference type="EMBL" id="JAYMYS010000003">
    <property type="protein sequence ID" value="KAK7400499.1"/>
    <property type="molecule type" value="Genomic_DNA"/>
</dbReference>
<evidence type="ECO:0000256" key="1">
    <source>
        <dbReference type="SAM" id="MobiDB-lite"/>
    </source>
</evidence>
<comment type="caution">
    <text evidence="2">The sequence shown here is derived from an EMBL/GenBank/DDBJ whole genome shotgun (WGS) entry which is preliminary data.</text>
</comment>
<feature type="region of interest" description="Disordered" evidence="1">
    <location>
        <begin position="368"/>
        <end position="388"/>
    </location>
</feature>
<dbReference type="Proteomes" id="UP001386955">
    <property type="component" value="Unassembled WGS sequence"/>
</dbReference>
<keyword evidence="3" id="KW-1185">Reference proteome</keyword>
<dbReference type="InterPro" id="IPR007877">
    <property type="entry name" value="DUF707"/>
</dbReference>
<gene>
    <name evidence="2" type="ORF">VNO78_11707</name>
</gene>
<accession>A0AAN9SLY9</accession>
<organism evidence="2 3">
    <name type="scientific">Psophocarpus tetragonolobus</name>
    <name type="common">Winged bean</name>
    <name type="synonym">Dolichos tetragonolobus</name>
    <dbReference type="NCBI Taxonomy" id="3891"/>
    <lineage>
        <taxon>Eukaryota</taxon>
        <taxon>Viridiplantae</taxon>
        <taxon>Streptophyta</taxon>
        <taxon>Embryophyta</taxon>
        <taxon>Tracheophyta</taxon>
        <taxon>Spermatophyta</taxon>
        <taxon>Magnoliopsida</taxon>
        <taxon>eudicotyledons</taxon>
        <taxon>Gunneridae</taxon>
        <taxon>Pentapetalae</taxon>
        <taxon>rosids</taxon>
        <taxon>fabids</taxon>
        <taxon>Fabales</taxon>
        <taxon>Fabaceae</taxon>
        <taxon>Papilionoideae</taxon>
        <taxon>50 kb inversion clade</taxon>
        <taxon>NPAAA clade</taxon>
        <taxon>indigoferoid/millettioid clade</taxon>
        <taxon>Phaseoleae</taxon>
        <taxon>Psophocarpus</taxon>
    </lineage>
</organism>
<evidence type="ECO:0008006" key="4">
    <source>
        <dbReference type="Google" id="ProtNLM"/>
    </source>
</evidence>
<reference evidence="2 3" key="1">
    <citation type="submission" date="2024-01" db="EMBL/GenBank/DDBJ databases">
        <title>The genomes of 5 underutilized Papilionoideae crops provide insights into root nodulation and disease resistanc.</title>
        <authorList>
            <person name="Jiang F."/>
        </authorList>
    </citation>
    <scope>NUCLEOTIDE SEQUENCE [LARGE SCALE GENOMIC DNA]</scope>
    <source>
        <strain evidence="2">DUOXIRENSHENG_FW03</strain>
        <tissue evidence="2">Leaves</tissue>
    </source>
</reference>